<gene>
    <name evidence="1" type="ordered locus">CPS_0924</name>
</gene>
<dbReference type="AlphaFoldDB" id="Q487U2"/>
<dbReference type="EMBL" id="CP000083">
    <property type="protein sequence ID" value="AAZ27111.1"/>
    <property type="molecule type" value="Genomic_DNA"/>
</dbReference>
<dbReference type="GO" id="GO:0003677">
    <property type="term" value="F:DNA binding"/>
    <property type="evidence" value="ECO:0007669"/>
    <property type="project" value="InterPro"/>
</dbReference>
<dbReference type="SUPFAM" id="SSF54534">
    <property type="entry name" value="FKBP-like"/>
    <property type="match status" value="1"/>
</dbReference>
<proteinExistence type="predicted"/>
<evidence type="ECO:0000313" key="1">
    <source>
        <dbReference type="EMBL" id="AAZ27111.1"/>
    </source>
</evidence>
<sequence length="161" mass="17528">MPNKKQLADLVVTALSKQLQQAIDAANEAHAAAVDDQSVAETQYDTLAIEASYLAEGQSKRVIEFQHAIDAYKALELIEFNSESYIALGALVQLSTDSDTNHWFFIGPAAGGFRCQLAQQNITVITPQSPMGIALIGKQLDDDIEVMLGSNKLEDYIVTLK</sequence>
<dbReference type="RefSeq" id="WP_011041767.1">
    <property type="nucleotide sequence ID" value="NC_003910.7"/>
</dbReference>
<organism evidence="1 2">
    <name type="scientific">Colwellia psychrerythraea (strain 34H / ATCC BAA-681)</name>
    <name type="common">Vibrio psychroerythus</name>
    <dbReference type="NCBI Taxonomy" id="167879"/>
    <lineage>
        <taxon>Bacteria</taxon>
        <taxon>Pseudomonadati</taxon>
        <taxon>Pseudomonadota</taxon>
        <taxon>Gammaproteobacteria</taxon>
        <taxon>Alteromonadales</taxon>
        <taxon>Colwelliaceae</taxon>
        <taxon>Colwellia</taxon>
    </lineage>
</organism>
<dbReference type="InterPro" id="IPR036953">
    <property type="entry name" value="GreA/GreB_C_sf"/>
</dbReference>
<dbReference type="KEGG" id="cps:CPS_0924"/>
<dbReference type="Gene3D" id="3.10.50.30">
    <property type="entry name" value="Transcription elongation factor, GreA/GreB, C-terminal domain"/>
    <property type="match status" value="1"/>
</dbReference>
<evidence type="ECO:0000313" key="2">
    <source>
        <dbReference type="Proteomes" id="UP000000547"/>
    </source>
</evidence>
<reference evidence="1" key="1">
    <citation type="journal article" date="2005" name="Proc. Natl. Acad. Sci. U.S.A.">
        <title>The psychrophilic lifestyle as revealed by the genome sequence of Colwellia psychrerythraea 34H through genomic and proteomic analyses.</title>
        <authorList>
            <person name="Methe B.A."/>
            <person name="Nelson K.E."/>
            <person name="Deming J.W."/>
            <person name="Momen B."/>
            <person name="Melamud E."/>
            <person name="Zhang X."/>
            <person name="Moult J."/>
            <person name="Madupu R."/>
            <person name="Nelson W.C."/>
            <person name="Dodson R.J."/>
            <person name="Brinkac L.M."/>
            <person name="Daugherty S.C."/>
            <person name="Durkin A.S."/>
            <person name="DeBoy R.T."/>
            <person name="Kolonay J.F."/>
            <person name="Sullivan S.A."/>
            <person name="Zhou L."/>
            <person name="Davidsen T.M."/>
            <person name="Wu M."/>
            <person name="Huston A.L."/>
            <person name="Lewis M."/>
            <person name="Weaver B."/>
            <person name="Weidman J.F."/>
            <person name="Khouri H."/>
            <person name="Utterback T.R."/>
            <person name="Feldblyum T.V."/>
            <person name="Fraser C.M."/>
        </authorList>
    </citation>
    <scope>NUCLEOTIDE SEQUENCE [LARGE SCALE GENOMIC DNA]</scope>
    <source>
        <strain evidence="1">34H</strain>
    </source>
</reference>
<dbReference type="STRING" id="167879.CPS_0924"/>
<dbReference type="Proteomes" id="UP000000547">
    <property type="component" value="Chromosome"/>
</dbReference>
<dbReference type="HOGENOM" id="CLU_114442_0_0_6"/>
<protein>
    <recommendedName>
        <fullName evidence="3">Transcription elongation factor GreAB</fullName>
    </recommendedName>
</protein>
<name>Q487U2_COLP3</name>
<dbReference type="GO" id="GO:0032784">
    <property type="term" value="P:regulation of DNA-templated transcription elongation"/>
    <property type="evidence" value="ECO:0007669"/>
    <property type="project" value="InterPro"/>
</dbReference>
<evidence type="ECO:0008006" key="3">
    <source>
        <dbReference type="Google" id="ProtNLM"/>
    </source>
</evidence>
<accession>Q487U2</accession>